<name>A0A1Y6LL80_ZYMTR</name>
<evidence type="ECO:0000313" key="2">
    <source>
        <dbReference type="EMBL" id="SMY25217.1"/>
    </source>
</evidence>
<feature type="region of interest" description="Disordered" evidence="1">
    <location>
        <begin position="31"/>
        <end position="124"/>
    </location>
</feature>
<reference evidence="2 3" key="1">
    <citation type="submission" date="2016-10" db="EMBL/GenBank/DDBJ databases">
        <authorList>
            <person name="Varghese N."/>
        </authorList>
    </citation>
    <scope>NUCLEOTIDE SEQUENCE [LARGE SCALE GENOMIC DNA]</scope>
</reference>
<dbReference type="EMBL" id="LT882681">
    <property type="protein sequence ID" value="SMY25217.1"/>
    <property type="molecule type" value="Genomic_DNA"/>
</dbReference>
<evidence type="ECO:0000256" key="1">
    <source>
        <dbReference type="SAM" id="MobiDB-lite"/>
    </source>
</evidence>
<dbReference type="Proteomes" id="UP000215453">
    <property type="component" value="Chromosome 6"/>
</dbReference>
<gene>
    <name evidence="2" type="ORF">ZT1A5_G6659</name>
</gene>
<feature type="compositionally biased region" description="Polar residues" evidence="1">
    <location>
        <begin position="151"/>
        <end position="160"/>
    </location>
</feature>
<feature type="compositionally biased region" description="Polar residues" evidence="1">
    <location>
        <begin position="103"/>
        <end position="120"/>
    </location>
</feature>
<accession>A0A1Y6LL80</accession>
<organism evidence="2 3">
    <name type="scientific">Zymoseptoria tritici ST99CH_1A5</name>
    <dbReference type="NCBI Taxonomy" id="1276529"/>
    <lineage>
        <taxon>Eukaryota</taxon>
        <taxon>Fungi</taxon>
        <taxon>Dikarya</taxon>
        <taxon>Ascomycota</taxon>
        <taxon>Pezizomycotina</taxon>
        <taxon>Dothideomycetes</taxon>
        <taxon>Dothideomycetidae</taxon>
        <taxon>Mycosphaerellales</taxon>
        <taxon>Mycosphaerellaceae</taxon>
        <taxon>Zymoseptoria</taxon>
    </lineage>
</organism>
<feature type="region of interest" description="Disordered" evidence="1">
    <location>
        <begin position="144"/>
        <end position="164"/>
    </location>
</feature>
<protein>
    <submittedName>
        <fullName evidence="2">Uncharacterized protein</fullName>
    </submittedName>
</protein>
<feature type="compositionally biased region" description="Polar residues" evidence="1">
    <location>
        <begin position="76"/>
        <end position="93"/>
    </location>
</feature>
<feature type="compositionally biased region" description="Polar residues" evidence="1">
    <location>
        <begin position="44"/>
        <end position="62"/>
    </location>
</feature>
<dbReference type="AlphaFoldDB" id="A0A1Y6LL80"/>
<proteinExistence type="predicted"/>
<sequence>MMKQMMEMQAKQMKDMQDNILLFMSAQAQPNYEGRPDHRRVPTADQNPTSNSVHQPDGTNFQGPGLGSHARPGQNAVPSAVNQPGQPGSSNFQGPGLSAYASAGQNAGTNAVNQPDSSNFRGPGLTAQERAAQVWPQAPLAYANGRPGPSARTTSYQTTKPPFVGDPNFPAGEHFYDEGIDLAPNASAMVTRGHFTPTQYQISSFRPDSIGFFDPHLDEDTYGKGPSVHYKGSTYFRDVFAFTGRLAITIETSQYSAETLRLCINRCLMGRAQDWFNWNLTEAHRA</sequence>
<evidence type="ECO:0000313" key="3">
    <source>
        <dbReference type="Proteomes" id="UP000215453"/>
    </source>
</evidence>